<keyword evidence="6" id="KW-0963">Cytoplasm</keyword>
<dbReference type="GO" id="GO:0000105">
    <property type="term" value="P:L-histidine biosynthetic process"/>
    <property type="evidence" value="ECO:0007669"/>
    <property type="project" value="UniProtKB-UniRule"/>
</dbReference>
<comment type="pathway">
    <text evidence="1 6 7">Amino-acid biosynthesis; L-histidine biosynthesis; L-histidine from 5-phospho-alpha-D-ribose 1-diphosphate: step 6/9.</text>
</comment>
<evidence type="ECO:0000256" key="3">
    <source>
        <dbReference type="ARBA" id="ARBA00022605"/>
    </source>
</evidence>
<dbReference type="HAMAP" id="MF_00076">
    <property type="entry name" value="HisB"/>
    <property type="match status" value="1"/>
</dbReference>
<evidence type="ECO:0000313" key="8">
    <source>
        <dbReference type="EMBL" id="OGG05401.1"/>
    </source>
</evidence>
<dbReference type="InterPro" id="IPR038494">
    <property type="entry name" value="IGPD_sf"/>
</dbReference>
<keyword evidence="5 6" id="KW-0456">Lyase</keyword>
<dbReference type="EC" id="4.2.1.19" evidence="6 7"/>
<keyword evidence="4 6" id="KW-0368">Histidine biosynthesis</keyword>
<dbReference type="CDD" id="cd07914">
    <property type="entry name" value="IGPD"/>
    <property type="match status" value="1"/>
</dbReference>
<evidence type="ECO:0000256" key="6">
    <source>
        <dbReference type="HAMAP-Rule" id="MF_00076"/>
    </source>
</evidence>
<accession>A0A1F5YYZ5</accession>
<dbReference type="PROSITE" id="PS00954">
    <property type="entry name" value="IGP_DEHYDRATASE_1"/>
    <property type="match status" value="1"/>
</dbReference>
<reference evidence="8 9" key="1">
    <citation type="journal article" date="2016" name="Nat. Commun.">
        <title>Thousands of microbial genomes shed light on interconnected biogeochemical processes in an aquifer system.</title>
        <authorList>
            <person name="Anantharaman K."/>
            <person name="Brown C.T."/>
            <person name="Hug L.A."/>
            <person name="Sharon I."/>
            <person name="Castelle C.J."/>
            <person name="Probst A.J."/>
            <person name="Thomas B.C."/>
            <person name="Singh A."/>
            <person name="Wilkins M.J."/>
            <person name="Karaoz U."/>
            <person name="Brodie E.L."/>
            <person name="Williams K.H."/>
            <person name="Hubbard S.S."/>
            <person name="Banfield J.F."/>
        </authorList>
    </citation>
    <scope>NUCLEOTIDE SEQUENCE [LARGE SCALE GENOMIC DNA]</scope>
</reference>
<sequence length="197" mass="21242">MSSSRIAKRARKTRETDIKLSLNLDGKGESRIKTGVGFFEHMLTALAKHGRFDLELTCTGDLHIDEHHTVEDVGIVLGEALAEALGDKAGIRRFASALAPLDEALSRAVVDISGRGLLVFRGDLGREKVGDLSTELVEDFWRALAAKAGITMHLEILYGSNAHHQVESLFKAAALALHQATRIDPGVQGIPSTKGVL</sequence>
<dbReference type="PROSITE" id="PS00955">
    <property type="entry name" value="IGP_DEHYDRATASE_2"/>
    <property type="match status" value="1"/>
</dbReference>
<evidence type="ECO:0000256" key="1">
    <source>
        <dbReference type="ARBA" id="ARBA00005047"/>
    </source>
</evidence>
<organism evidence="8 9">
    <name type="scientific">Candidatus Glassbacteria bacterium RIFCSPLOWO2_12_FULL_58_11</name>
    <dbReference type="NCBI Taxonomy" id="1817867"/>
    <lineage>
        <taxon>Bacteria</taxon>
        <taxon>Candidatus Glassiibacteriota</taxon>
    </lineage>
</organism>
<evidence type="ECO:0000256" key="5">
    <source>
        <dbReference type="ARBA" id="ARBA00023239"/>
    </source>
</evidence>
<comment type="caution">
    <text evidence="8">The sequence shown here is derived from an EMBL/GenBank/DDBJ whole genome shotgun (WGS) entry which is preliminary data.</text>
</comment>
<dbReference type="InterPro" id="IPR000807">
    <property type="entry name" value="ImidazoleglycerolP_deHydtase"/>
</dbReference>
<name>A0A1F5YYZ5_9BACT</name>
<dbReference type="Pfam" id="PF00475">
    <property type="entry name" value="IGPD"/>
    <property type="match status" value="1"/>
</dbReference>
<gene>
    <name evidence="6" type="primary">hisB</name>
    <name evidence="8" type="ORF">A3F83_15500</name>
</gene>
<dbReference type="Gene3D" id="3.30.230.40">
    <property type="entry name" value="Imidazole glycerol phosphate dehydratase, domain 1"/>
    <property type="match status" value="2"/>
</dbReference>
<dbReference type="AlphaFoldDB" id="A0A1F5YYZ5"/>
<dbReference type="GO" id="GO:0004424">
    <property type="term" value="F:imidazoleglycerol-phosphate dehydratase activity"/>
    <property type="evidence" value="ECO:0007669"/>
    <property type="project" value="UniProtKB-UniRule"/>
</dbReference>
<dbReference type="PANTHER" id="PTHR23133">
    <property type="entry name" value="IMIDAZOLEGLYCEROL-PHOSPHATE DEHYDRATASE HIS7"/>
    <property type="match status" value="1"/>
</dbReference>
<evidence type="ECO:0000256" key="2">
    <source>
        <dbReference type="ARBA" id="ARBA00016664"/>
    </source>
</evidence>
<comment type="similarity">
    <text evidence="6 7">Belongs to the imidazoleglycerol-phosphate dehydratase family.</text>
</comment>
<keyword evidence="3 6" id="KW-0028">Amino-acid biosynthesis</keyword>
<dbReference type="NCBIfam" id="NF002116">
    <property type="entry name" value="PRK00951.2-6"/>
    <property type="match status" value="1"/>
</dbReference>
<dbReference type="PANTHER" id="PTHR23133:SF2">
    <property type="entry name" value="IMIDAZOLEGLYCEROL-PHOSPHATE DEHYDRATASE"/>
    <property type="match status" value="1"/>
</dbReference>
<proteinExistence type="inferred from homology"/>
<protein>
    <recommendedName>
        <fullName evidence="2 6">Imidazoleglycerol-phosphate dehydratase</fullName>
        <shortName evidence="6">IGPD</shortName>
        <ecNumber evidence="6 7">4.2.1.19</ecNumber>
    </recommendedName>
</protein>
<dbReference type="InterPro" id="IPR020568">
    <property type="entry name" value="Ribosomal_Su5_D2-typ_SF"/>
</dbReference>
<dbReference type="GO" id="GO:0005737">
    <property type="term" value="C:cytoplasm"/>
    <property type="evidence" value="ECO:0007669"/>
    <property type="project" value="UniProtKB-SubCell"/>
</dbReference>
<dbReference type="FunFam" id="3.30.230.40:FF:000003">
    <property type="entry name" value="Imidazoleglycerol-phosphate dehydratase HisB"/>
    <property type="match status" value="1"/>
</dbReference>
<evidence type="ECO:0000313" key="9">
    <source>
        <dbReference type="Proteomes" id="UP000179129"/>
    </source>
</evidence>
<dbReference type="SUPFAM" id="SSF54211">
    <property type="entry name" value="Ribosomal protein S5 domain 2-like"/>
    <property type="match status" value="2"/>
</dbReference>
<dbReference type="FunFam" id="3.30.230.40:FF:000001">
    <property type="entry name" value="Imidazoleglycerol-phosphate dehydratase HisB"/>
    <property type="match status" value="1"/>
</dbReference>
<dbReference type="EMBL" id="MFIX01000056">
    <property type="protein sequence ID" value="OGG05401.1"/>
    <property type="molecule type" value="Genomic_DNA"/>
</dbReference>
<dbReference type="Proteomes" id="UP000179129">
    <property type="component" value="Unassembled WGS sequence"/>
</dbReference>
<comment type="catalytic activity">
    <reaction evidence="6 7">
        <text>D-erythro-1-(imidazol-4-yl)glycerol 3-phosphate = 3-(imidazol-4-yl)-2-oxopropyl phosphate + H2O</text>
        <dbReference type="Rhea" id="RHEA:11040"/>
        <dbReference type="ChEBI" id="CHEBI:15377"/>
        <dbReference type="ChEBI" id="CHEBI:57766"/>
        <dbReference type="ChEBI" id="CHEBI:58278"/>
        <dbReference type="EC" id="4.2.1.19"/>
    </reaction>
</comment>
<dbReference type="UniPathway" id="UPA00031">
    <property type="reaction ID" value="UER00011"/>
</dbReference>
<evidence type="ECO:0000256" key="7">
    <source>
        <dbReference type="RuleBase" id="RU000599"/>
    </source>
</evidence>
<dbReference type="NCBIfam" id="NF002111">
    <property type="entry name" value="PRK00951.2-1"/>
    <property type="match status" value="1"/>
</dbReference>
<comment type="subcellular location">
    <subcellularLocation>
        <location evidence="6 7">Cytoplasm</location>
    </subcellularLocation>
</comment>
<evidence type="ECO:0000256" key="4">
    <source>
        <dbReference type="ARBA" id="ARBA00023102"/>
    </source>
</evidence>
<dbReference type="NCBIfam" id="NF002114">
    <property type="entry name" value="PRK00951.2-4"/>
    <property type="match status" value="1"/>
</dbReference>
<dbReference type="STRING" id="1817867.A3F83_15500"/>
<dbReference type="InterPro" id="IPR020565">
    <property type="entry name" value="ImidazoleglycerP_deHydtase_CS"/>
</dbReference>